<evidence type="ECO:0000256" key="4">
    <source>
        <dbReference type="RuleBase" id="RU003847"/>
    </source>
</evidence>
<dbReference type="InterPro" id="IPR012676">
    <property type="entry name" value="TGS-like"/>
</dbReference>
<dbReference type="PROSITE" id="PS51880">
    <property type="entry name" value="TGS"/>
    <property type="match status" value="1"/>
</dbReference>
<reference evidence="10" key="1">
    <citation type="submission" date="2011-12" db="EMBL/GenBank/DDBJ databases">
        <title>The complete genome of chromosome of Sulfobacillus acidophilus DSM 10332.</title>
        <authorList>
            <person name="Lucas S."/>
            <person name="Han J."/>
            <person name="Lapidus A."/>
            <person name="Bruce D."/>
            <person name="Goodwin L."/>
            <person name="Pitluck S."/>
            <person name="Peters L."/>
            <person name="Kyrpides N."/>
            <person name="Mavromatis K."/>
            <person name="Ivanova N."/>
            <person name="Mikhailova N."/>
            <person name="Chertkov O."/>
            <person name="Saunders E."/>
            <person name="Detter J.C."/>
            <person name="Tapia R."/>
            <person name="Han C."/>
            <person name="Land M."/>
            <person name="Hauser L."/>
            <person name="Markowitz V."/>
            <person name="Cheng J.-F."/>
            <person name="Hugenholtz P."/>
            <person name="Woyke T."/>
            <person name="Wu D."/>
            <person name="Pukall R."/>
            <person name="Gehrich-Schroeter G."/>
            <person name="Schneider S."/>
            <person name="Klenk H.-P."/>
            <person name="Eisen J.A."/>
        </authorList>
    </citation>
    <scope>NUCLEOTIDE SEQUENCE [LARGE SCALE GENOMIC DNA]</scope>
    <source>
        <strain evidence="10">ATCC 700253 / DSM 10332 / NAL</strain>
    </source>
</reference>
<feature type="domain" description="TGS" evidence="8">
    <location>
        <begin position="385"/>
        <end position="446"/>
    </location>
</feature>
<dbReference type="Pfam" id="PF19296">
    <property type="entry name" value="RelA_AH_RIS"/>
    <property type="match status" value="1"/>
</dbReference>
<dbReference type="Gene3D" id="3.30.460.10">
    <property type="entry name" value="Beta Polymerase, domain 2"/>
    <property type="match status" value="1"/>
</dbReference>
<dbReference type="InterPro" id="IPR004095">
    <property type="entry name" value="TGS"/>
</dbReference>
<evidence type="ECO:0000313" key="9">
    <source>
        <dbReference type="EMBL" id="AEW05039.1"/>
    </source>
</evidence>
<evidence type="ECO:0000313" key="10">
    <source>
        <dbReference type="Proteomes" id="UP000005439"/>
    </source>
</evidence>
<dbReference type="InterPro" id="IPR002912">
    <property type="entry name" value="ACT_dom"/>
</dbReference>
<dbReference type="PANTHER" id="PTHR21262">
    <property type="entry name" value="GUANOSINE-3',5'-BIS DIPHOSPHATE 3'-PYROPHOSPHOHYDROLASE"/>
    <property type="match status" value="1"/>
</dbReference>
<dbReference type="UniPathway" id="UPA00908">
    <property type="reaction ID" value="UER00884"/>
</dbReference>
<dbReference type="EMBL" id="CP003179">
    <property type="protein sequence ID" value="AEW05039.1"/>
    <property type="molecule type" value="Genomic_DNA"/>
</dbReference>
<feature type="compositionally biased region" description="Basic and acidic residues" evidence="5">
    <location>
        <begin position="557"/>
        <end position="568"/>
    </location>
</feature>
<reference evidence="9 10" key="2">
    <citation type="journal article" date="2012" name="Stand. Genomic Sci.">
        <title>Complete genome sequence of the moderately thermophilic mineral-sulfide-oxidizing firmicute Sulfobacillus acidophilus type strain (NAL(T)).</title>
        <authorList>
            <person name="Anderson I."/>
            <person name="Chertkov O."/>
            <person name="Chen A."/>
            <person name="Saunders E."/>
            <person name="Lapidus A."/>
            <person name="Nolan M."/>
            <person name="Lucas S."/>
            <person name="Hammon N."/>
            <person name="Deshpande S."/>
            <person name="Cheng J.F."/>
            <person name="Han C."/>
            <person name="Tapia R."/>
            <person name="Goodwin L.A."/>
            <person name="Pitluck S."/>
            <person name="Liolios K."/>
            <person name="Pagani I."/>
            <person name="Ivanova N."/>
            <person name="Mikhailova N."/>
            <person name="Pati A."/>
            <person name="Palaniappan K."/>
            <person name="Land M."/>
            <person name="Pan C."/>
            <person name="Rohde M."/>
            <person name="Pukall R."/>
            <person name="Goker M."/>
            <person name="Detter J.C."/>
            <person name="Woyke T."/>
            <person name="Bristow J."/>
            <person name="Eisen J.A."/>
            <person name="Markowitz V."/>
            <person name="Hugenholtz P."/>
            <person name="Kyrpides N.C."/>
            <person name="Klenk H.P."/>
            <person name="Mavromatis K."/>
        </authorList>
    </citation>
    <scope>NUCLEOTIDE SEQUENCE [LARGE SCALE GENOMIC DNA]</scope>
    <source>
        <strain evidence="10">ATCC 700253 / DSM 10332 / NAL</strain>
    </source>
</reference>
<dbReference type="EC" id="2.7.6.5" evidence="2"/>
<dbReference type="SUPFAM" id="SSF55021">
    <property type="entry name" value="ACT-like"/>
    <property type="match status" value="1"/>
</dbReference>
<dbReference type="GO" id="GO:0015970">
    <property type="term" value="P:guanosine tetraphosphate biosynthetic process"/>
    <property type="evidence" value="ECO:0007669"/>
    <property type="project" value="UniProtKB-UniPathway"/>
</dbReference>
<evidence type="ECO:0000256" key="3">
    <source>
        <dbReference type="ARBA" id="ARBA00048244"/>
    </source>
</evidence>
<evidence type="ECO:0000256" key="5">
    <source>
        <dbReference type="SAM" id="MobiDB-lite"/>
    </source>
</evidence>
<name>G8TXT3_SULAD</name>
<protein>
    <recommendedName>
        <fullName evidence="2">GTP diphosphokinase</fullName>
        <ecNumber evidence="2">2.7.6.5</ecNumber>
    </recommendedName>
</protein>
<dbReference type="InterPro" id="IPR043519">
    <property type="entry name" value="NT_sf"/>
</dbReference>
<evidence type="ECO:0000259" key="6">
    <source>
        <dbReference type="PROSITE" id="PS51671"/>
    </source>
</evidence>
<dbReference type="PROSITE" id="PS51831">
    <property type="entry name" value="HD"/>
    <property type="match status" value="1"/>
</dbReference>
<dbReference type="Pfam" id="PF13291">
    <property type="entry name" value="ACT_4"/>
    <property type="match status" value="1"/>
</dbReference>
<proteinExistence type="inferred from homology"/>
<dbReference type="InterPro" id="IPR004811">
    <property type="entry name" value="RelA/Spo_fam"/>
</dbReference>
<dbReference type="PANTHER" id="PTHR21262:SF31">
    <property type="entry name" value="GTP PYROPHOSPHOKINASE"/>
    <property type="match status" value="1"/>
</dbReference>
<feature type="region of interest" description="Disordered" evidence="5">
    <location>
        <begin position="550"/>
        <end position="570"/>
    </location>
</feature>
<dbReference type="InterPro" id="IPR045600">
    <property type="entry name" value="RelA/SpoT_AH_RIS"/>
</dbReference>
<evidence type="ECO:0000256" key="2">
    <source>
        <dbReference type="ARBA" id="ARBA00013251"/>
    </source>
</evidence>
<dbReference type="GO" id="GO:0008728">
    <property type="term" value="F:GTP diphosphokinase activity"/>
    <property type="evidence" value="ECO:0007669"/>
    <property type="project" value="UniProtKB-EC"/>
</dbReference>
<dbReference type="InterPro" id="IPR033655">
    <property type="entry name" value="TGS_RelA/SpoT"/>
</dbReference>
<comment type="pathway">
    <text evidence="1">Purine metabolism; ppGpp biosynthesis; ppGpp from GTP: step 1/2.</text>
</comment>
<dbReference type="CDD" id="cd00077">
    <property type="entry name" value="HDc"/>
    <property type="match status" value="1"/>
</dbReference>
<dbReference type="InterPro" id="IPR012675">
    <property type="entry name" value="Beta-grasp_dom_sf"/>
</dbReference>
<dbReference type="CDD" id="cd05399">
    <property type="entry name" value="NT_Rel-Spo_like"/>
    <property type="match status" value="1"/>
</dbReference>
<dbReference type="FunFam" id="3.10.20.30:FF:000002">
    <property type="entry name" value="GTP pyrophosphokinase (RelA/SpoT)"/>
    <property type="match status" value="1"/>
</dbReference>
<accession>G8TXT3</accession>
<dbReference type="Gene3D" id="3.10.20.30">
    <property type="match status" value="1"/>
</dbReference>
<dbReference type="Proteomes" id="UP000005439">
    <property type="component" value="Chromosome"/>
</dbReference>
<feature type="domain" description="ACT" evidence="6">
    <location>
        <begin position="644"/>
        <end position="716"/>
    </location>
</feature>
<dbReference type="SMART" id="SM00471">
    <property type="entry name" value="HDc"/>
    <property type="match status" value="1"/>
</dbReference>
<dbReference type="InterPro" id="IPR003607">
    <property type="entry name" value="HD/PDEase_dom"/>
</dbReference>
<dbReference type="CDD" id="cd04876">
    <property type="entry name" value="ACT_RelA-SpoT"/>
    <property type="match status" value="1"/>
</dbReference>
<dbReference type="InterPro" id="IPR007685">
    <property type="entry name" value="RelA_SpoT"/>
</dbReference>
<dbReference type="Pfam" id="PF13328">
    <property type="entry name" value="HD_4"/>
    <property type="match status" value="1"/>
</dbReference>
<feature type="domain" description="HD" evidence="7">
    <location>
        <begin position="44"/>
        <end position="143"/>
    </location>
</feature>
<dbReference type="SUPFAM" id="SSF109604">
    <property type="entry name" value="HD-domain/PDEase-like"/>
    <property type="match status" value="1"/>
</dbReference>
<dbReference type="HOGENOM" id="CLU_012300_3_0_9"/>
<keyword evidence="10" id="KW-1185">Reference proteome</keyword>
<dbReference type="InterPro" id="IPR006674">
    <property type="entry name" value="HD_domain"/>
</dbReference>
<dbReference type="NCBIfam" id="TIGR00691">
    <property type="entry name" value="spoT_relA"/>
    <property type="match status" value="1"/>
</dbReference>
<comment type="function">
    <text evidence="4">In eubacteria ppGpp (guanosine 3'-diphosphate 5'-diphosphate) is a mediator of the stringent response that coordinates a variety of cellular activities in response to changes in nutritional abundance.</text>
</comment>
<dbReference type="SUPFAM" id="SSF81271">
    <property type="entry name" value="TGS-like"/>
    <property type="match status" value="1"/>
</dbReference>
<evidence type="ECO:0000259" key="8">
    <source>
        <dbReference type="PROSITE" id="PS51880"/>
    </source>
</evidence>
<dbReference type="PATRIC" id="fig|679936.5.peg.1607"/>
<dbReference type="Gene3D" id="3.30.70.260">
    <property type="match status" value="1"/>
</dbReference>
<dbReference type="KEGG" id="sap:Sulac_1542"/>
<gene>
    <name evidence="9" type="ordered locus">Sulac_1542</name>
</gene>
<keyword evidence="9" id="KW-0808">Transferase</keyword>
<dbReference type="SUPFAM" id="SSF81301">
    <property type="entry name" value="Nucleotidyltransferase"/>
    <property type="match status" value="1"/>
</dbReference>
<comment type="catalytic activity">
    <reaction evidence="3">
        <text>GTP + ATP = guanosine 3'-diphosphate 5'-triphosphate + AMP</text>
        <dbReference type="Rhea" id="RHEA:22088"/>
        <dbReference type="ChEBI" id="CHEBI:30616"/>
        <dbReference type="ChEBI" id="CHEBI:37565"/>
        <dbReference type="ChEBI" id="CHEBI:142410"/>
        <dbReference type="ChEBI" id="CHEBI:456215"/>
        <dbReference type="EC" id="2.7.6.5"/>
    </reaction>
</comment>
<evidence type="ECO:0000256" key="1">
    <source>
        <dbReference type="ARBA" id="ARBA00004976"/>
    </source>
</evidence>
<dbReference type="Pfam" id="PF02824">
    <property type="entry name" value="TGS"/>
    <property type="match status" value="1"/>
</dbReference>
<dbReference type="PROSITE" id="PS51671">
    <property type="entry name" value="ACT"/>
    <property type="match status" value="1"/>
</dbReference>
<evidence type="ECO:0000259" key="7">
    <source>
        <dbReference type="PROSITE" id="PS51831"/>
    </source>
</evidence>
<dbReference type="CDD" id="cd01668">
    <property type="entry name" value="TGS_RSH"/>
    <property type="match status" value="1"/>
</dbReference>
<dbReference type="Gene3D" id="1.10.3210.10">
    <property type="entry name" value="Hypothetical protein af1432"/>
    <property type="match status" value="1"/>
</dbReference>
<comment type="similarity">
    <text evidence="4">Belongs to the relA/spoT family.</text>
</comment>
<organism evidence="9 10">
    <name type="scientific">Sulfobacillus acidophilus (strain ATCC 700253 / DSM 10332 / NAL)</name>
    <dbReference type="NCBI Taxonomy" id="679936"/>
    <lineage>
        <taxon>Bacteria</taxon>
        <taxon>Bacillati</taxon>
        <taxon>Bacillota</taxon>
        <taxon>Clostridia</taxon>
        <taxon>Eubacteriales</taxon>
        <taxon>Clostridiales Family XVII. Incertae Sedis</taxon>
        <taxon>Sulfobacillus</taxon>
    </lineage>
</organism>
<dbReference type="GO" id="GO:0005886">
    <property type="term" value="C:plasma membrane"/>
    <property type="evidence" value="ECO:0007669"/>
    <property type="project" value="TreeGrafter"/>
</dbReference>
<dbReference type="STRING" id="679936.Sulac_1542"/>
<dbReference type="AlphaFoldDB" id="G8TXT3"/>
<sequence length="719" mass="81456">MTGTDFIEQFGFRPHSPEADQIIRAIEFADEAHRGQSRASGEPYIAHPLAVAGILADLKMDTPTIVAALLHDVVEDTAYTLADIESRFGTEVAQLVDGVTKLDRLEVRTQEEEQAENLRKMFLAMAKDIRVILIKLADRLHNMRTLKHLPQDRVTRIAKETMEIYAPLAHRLGIFRIKWELEDLAFQYLQPAAYQEMKELVAKKRQEREAAVDAVIQELKDRLDASGMVSEVSGRAKHLYSIYQKMHKQGKDFGQIYDLVAVRVLVESVKDCYAVLGLVHSLWKPVPGRFKDYIAMPKSNLYQSLHTTVIGPHGEPLEVQIRTFEMHHTAEYGIAAHWRYKEGSSKADRDFEQKLSWLRQLLEWQRDMRDAAEFMETLKVDLFSDEVFVFTPKGDVIDLPAGATPVDFAYRIHTDIGHHCVGAKVNGRIVPLATPLESGDIVEILVNRKSPGPSVDWLNIVRTSQAKTRIRQWLRRERRQEHLARGQEIWERELKRSGLTVSPERLGDMVRRLGYNSLDDLMVGLSEGSVNPLSVISRVKDEIARQAAQTAVTVKTPRPEPRRPRPESGGEILVRGQGRMLTRLARCCQPVPGDPIIGYLTRGRGVSVHRLGCPNEKELSRDPDRLIEVSWDIAEAEQASHPVELRVYAWDRAGLLADVANVVADSNIISASAKGFRDRTAVVDVRLEVKNLAQLNQLIGRLENLPYVQRVDRVSRERA</sequence>
<dbReference type="FunFam" id="1.10.3210.10:FF:000001">
    <property type="entry name" value="GTP pyrophosphokinase RelA"/>
    <property type="match status" value="1"/>
</dbReference>
<dbReference type="InterPro" id="IPR045865">
    <property type="entry name" value="ACT-like_dom_sf"/>
</dbReference>
<dbReference type="SMART" id="SM00954">
    <property type="entry name" value="RelA_SpoT"/>
    <property type="match status" value="1"/>
</dbReference>
<dbReference type="FunFam" id="3.30.460.10:FF:000001">
    <property type="entry name" value="GTP pyrophosphokinase RelA"/>
    <property type="match status" value="1"/>
</dbReference>
<dbReference type="Pfam" id="PF04607">
    <property type="entry name" value="RelA_SpoT"/>
    <property type="match status" value="1"/>
</dbReference>